<keyword evidence="2" id="KW-1133">Transmembrane helix</keyword>
<dbReference type="AlphaFoldDB" id="A0A2T8HGS5"/>
<keyword evidence="2" id="KW-0812">Transmembrane</keyword>
<reference evidence="3 4" key="1">
    <citation type="submission" date="2018-04" db="EMBL/GenBank/DDBJ databases">
        <title>Sphingobacterium cortibacter sp. nov.</title>
        <authorList>
            <person name="Li Y."/>
        </authorList>
    </citation>
    <scope>NUCLEOTIDE SEQUENCE [LARGE SCALE GENOMIC DNA]</scope>
    <source>
        <strain evidence="3 4">2c-3</strain>
    </source>
</reference>
<feature type="compositionally biased region" description="Basic and acidic residues" evidence="1">
    <location>
        <begin position="109"/>
        <end position="118"/>
    </location>
</feature>
<gene>
    <name evidence="3" type="ORF">DC487_13795</name>
</gene>
<dbReference type="Proteomes" id="UP000245627">
    <property type="component" value="Unassembled WGS sequence"/>
</dbReference>
<evidence type="ECO:0000313" key="4">
    <source>
        <dbReference type="Proteomes" id="UP000245627"/>
    </source>
</evidence>
<name>A0A2T8HGS5_9SPHI</name>
<feature type="transmembrane region" description="Helical" evidence="2">
    <location>
        <begin position="61"/>
        <end position="78"/>
    </location>
</feature>
<dbReference type="EMBL" id="QDKG01000005">
    <property type="protein sequence ID" value="PVH24603.1"/>
    <property type="molecule type" value="Genomic_DNA"/>
</dbReference>
<accession>A0A2T8HGS5</accession>
<feature type="transmembrane region" description="Helical" evidence="2">
    <location>
        <begin position="22"/>
        <end position="41"/>
    </location>
</feature>
<organism evidence="3 4">
    <name type="scientific">Sphingobacterium corticibacter</name>
    <dbReference type="NCBI Taxonomy" id="2171749"/>
    <lineage>
        <taxon>Bacteria</taxon>
        <taxon>Pseudomonadati</taxon>
        <taxon>Bacteroidota</taxon>
        <taxon>Sphingobacteriia</taxon>
        <taxon>Sphingobacteriales</taxon>
        <taxon>Sphingobacteriaceae</taxon>
        <taxon>Sphingobacterium</taxon>
    </lineage>
</organism>
<evidence type="ECO:0000256" key="2">
    <source>
        <dbReference type="SAM" id="Phobius"/>
    </source>
</evidence>
<evidence type="ECO:0008006" key="5">
    <source>
        <dbReference type="Google" id="ProtNLM"/>
    </source>
</evidence>
<evidence type="ECO:0000313" key="3">
    <source>
        <dbReference type="EMBL" id="PVH24603.1"/>
    </source>
</evidence>
<sequence>MGYRMISHFFFTFIPNNAYHRMNFKSIISAIILAAVIIILFNNREEAPFWLFGTIYTSKLIVLGVFFLLGLIAGGFLFRRRKKAPKEYTASNQYDPTTSLENPDSNLSEEDRNYLRRD</sequence>
<protein>
    <recommendedName>
        <fullName evidence="5">LapA family protein</fullName>
    </recommendedName>
</protein>
<feature type="region of interest" description="Disordered" evidence="1">
    <location>
        <begin position="85"/>
        <end position="118"/>
    </location>
</feature>
<comment type="caution">
    <text evidence="3">The sequence shown here is derived from an EMBL/GenBank/DDBJ whole genome shotgun (WGS) entry which is preliminary data.</text>
</comment>
<keyword evidence="2" id="KW-0472">Membrane</keyword>
<keyword evidence="4" id="KW-1185">Reference proteome</keyword>
<evidence type="ECO:0000256" key="1">
    <source>
        <dbReference type="SAM" id="MobiDB-lite"/>
    </source>
</evidence>
<proteinExistence type="predicted"/>
<feature type="compositionally biased region" description="Polar residues" evidence="1">
    <location>
        <begin position="89"/>
        <end position="106"/>
    </location>
</feature>